<dbReference type="Pfam" id="PF01113">
    <property type="entry name" value="DapB_N"/>
    <property type="match status" value="1"/>
</dbReference>
<dbReference type="InterPro" id="IPR000846">
    <property type="entry name" value="DapB_N"/>
</dbReference>
<evidence type="ECO:0000313" key="5">
    <source>
        <dbReference type="EMBL" id="ETA79434.1"/>
    </source>
</evidence>
<dbReference type="NCBIfam" id="NF040740">
    <property type="entry name" value="ornith_Ord"/>
    <property type="match status" value="1"/>
</dbReference>
<keyword evidence="1" id="KW-0521">NADP</keyword>
<dbReference type="Pfam" id="PF19328">
    <property type="entry name" value="DAP_DH_C"/>
    <property type="match status" value="1"/>
</dbReference>
<keyword evidence="6" id="KW-1185">Reference proteome</keyword>
<gene>
    <name evidence="5" type="ORF">T472_0217295</name>
</gene>
<evidence type="ECO:0000256" key="1">
    <source>
        <dbReference type="ARBA" id="ARBA00022857"/>
    </source>
</evidence>
<organism evidence="5 6">
    <name type="scientific">Youngiibacter fragilis 232.1</name>
    <dbReference type="NCBI Taxonomy" id="994573"/>
    <lineage>
        <taxon>Bacteria</taxon>
        <taxon>Bacillati</taxon>
        <taxon>Bacillota</taxon>
        <taxon>Clostridia</taxon>
        <taxon>Eubacteriales</taxon>
        <taxon>Clostridiaceae</taxon>
        <taxon>Youngiibacter</taxon>
    </lineage>
</organism>
<evidence type="ECO:0000313" key="6">
    <source>
        <dbReference type="Proteomes" id="UP000017747"/>
    </source>
</evidence>
<evidence type="ECO:0000259" key="3">
    <source>
        <dbReference type="Pfam" id="PF01113"/>
    </source>
</evidence>
<dbReference type="InterPro" id="IPR045760">
    <property type="entry name" value="DAP_DH_C"/>
</dbReference>
<dbReference type="RefSeq" id="WP_023384518.1">
    <property type="nucleotide sequence ID" value="NZ_AXUN02000215.1"/>
</dbReference>
<keyword evidence="2" id="KW-0560">Oxidoreductase</keyword>
<dbReference type="Proteomes" id="UP000017747">
    <property type="component" value="Unassembled WGS sequence"/>
</dbReference>
<dbReference type="PATRIC" id="fig|994573.3.peg.3278"/>
<sequence length="359" mass="38859">MIKVVGWGVGNMGRGILEMLLKKKGIEVVGAIGRRTGVGKDIGDLLGYDNPVGIKVENDAEKVLAETRPDVVILSISSYVRGVMDEIGICARYGADVITIAEEMAYPYRTEPELSMEIDSLAKEKGITVLGTGVNPGFVLDSLIAALTYGTRSVRQIKARRVNDLSPYGRTVMEEQGVGLSEEEFLEGVRGGRIHGHVGFLQSIPMIADAIGLEYDEIIETREPIMSTVERRTDLVDILPGMTAGCSHSAVAFRNGVPVIILEHPQQVMPELEGIETGDFIDIFGDPDLHVVIRPETPGGIGTIASAVNIIPQVLSSPPGLHSMMDMSIPHCIMDDFRNHVNKGGYIREGAKRDLGKDT</sequence>
<name>V7I2L5_9CLOT</name>
<evidence type="ECO:0000259" key="4">
    <source>
        <dbReference type="Pfam" id="PF19328"/>
    </source>
</evidence>
<dbReference type="OrthoDB" id="9767616at2"/>
<protein>
    <submittedName>
        <fullName evidence="5">Dihydrodipicolinate reductase</fullName>
    </submittedName>
</protein>
<dbReference type="SUPFAM" id="SSF51735">
    <property type="entry name" value="NAD(P)-binding Rossmann-fold domains"/>
    <property type="match status" value="1"/>
</dbReference>
<dbReference type="CDD" id="cd24146">
    <property type="entry name" value="nat-AmDH_N_like"/>
    <property type="match status" value="1"/>
</dbReference>
<feature type="domain" description="Dihydrodipicolinate reductase N-terminal" evidence="3">
    <location>
        <begin position="3"/>
        <end position="73"/>
    </location>
</feature>
<dbReference type="AlphaFoldDB" id="V7I2L5"/>
<dbReference type="InterPro" id="IPR036291">
    <property type="entry name" value="NAD(P)-bd_dom_sf"/>
</dbReference>
<dbReference type="GO" id="GO:0008839">
    <property type="term" value="F:4-hydroxy-tetrahydrodipicolinate reductase"/>
    <property type="evidence" value="ECO:0007669"/>
    <property type="project" value="InterPro"/>
</dbReference>
<dbReference type="Gene3D" id="3.40.50.720">
    <property type="entry name" value="NAD(P)-binding Rossmann-like Domain"/>
    <property type="match status" value="1"/>
</dbReference>
<dbReference type="GO" id="GO:0009089">
    <property type="term" value="P:lysine biosynthetic process via diaminopimelate"/>
    <property type="evidence" value="ECO:0007669"/>
    <property type="project" value="InterPro"/>
</dbReference>
<dbReference type="EMBL" id="AXUN02000215">
    <property type="protein sequence ID" value="ETA79434.1"/>
    <property type="molecule type" value="Genomic_DNA"/>
</dbReference>
<proteinExistence type="predicted"/>
<evidence type="ECO:0000256" key="2">
    <source>
        <dbReference type="ARBA" id="ARBA00023002"/>
    </source>
</evidence>
<accession>V7I2L5</accession>
<dbReference type="STRING" id="994573.T472_0217295"/>
<feature type="domain" description="2,4-diaminopentanoate dehydrogenase C-terminal" evidence="4">
    <location>
        <begin position="138"/>
        <end position="342"/>
    </location>
</feature>
<dbReference type="eggNOG" id="COG3804">
    <property type="taxonomic scope" value="Bacteria"/>
</dbReference>
<comment type="caution">
    <text evidence="5">The sequence shown here is derived from an EMBL/GenBank/DDBJ whole genome shotgun (WGS) entry which is preliminary data.</text>
</comment>
<reference evidence="5 6" key="1">
    <citation type="journal article" date="2014" name="Genome Announc.">
        <title>Genome Sequence of Youngiibacter fragilis, the Type Strain of the Genus Youngiibacter.</title>
        <authorList>
            <person name="Wawrik C.B."/>
            <person name="Callaghan A.V."/>
            <person name="Stamps B.W."/>
            <person name="Wawrik B."/>
        </authorList>
    </citation>
    <scope>NUCLEOTIDE SEQUENCE [LARGE SCALE GENOMIC DNA]</scope>
    <source>
        <strain evidence="5 6">232.1</strain>
    </source>
</reference>